<evidence type="ECO:0000313" key="2">
    <source>
        <dbReference type="Proteomes" id="UP000223777"/>
    </source>
</evidence>
<dbReference type="AlphaFoldDB" id="A0A2B9PKM3"/>
<organism evidence="1 2">
    <name type="scientific">Bacillus cereus</name>
    <dbReference type="NCBI Taxonomy" id="1396"/>
    <lineage>
        <taxon>Bacteria</taxon>
        <taxon>Bacillati</taxon>
        <taxon>Bacillota</taxon>
        <taxon>Bacilli</taxon>
        <taxon>Bacillales</taxon>
        <taxon>Bacillaceae</taxon>
        <taxon>Bacillus</taxon>
        <taxon>Bacillus cereus group</taxon>
    </lineage>
</organism>
<name>A0A2B9PKM3_BACCE</name>
<evidence type="ECO:0000313" key="1">
    <source>
        <dbReference type="EMBL" id="PGO22671.1"/>
    </source>
</evidence>
<proteinExistence type="predicted"/>
<dbReference type="RefSeq" id="WP_098767168.1">
    <property type="nucleotide sequence ID" value="NZ_NUIL01000049.1"/>
</dbReference>
<sequence length="245" mass="28217">MVTNFVQDEGAILSIQQASIYVDACFILAFLDEDDTRSDKVANLINVWAEKEIKMGISSHTFTEVVGILMKNKIERALKIYIDNIEGIKSKGLACLSEEDRRDIVSVEAACNLYEIYQYIIKVRIESGIESKEVYAKELLKVGKRHAKRRSGLTAYYTNVVQIFEEFLYSMENHFKIKVEYISSDKKAIDAAAQYMKLYQLEAYDAMHLAIARNKCEYFITLDQDFIQNFLQKDKNLQTKVIVIA</sequence>
<dbReference type="Gene3D" id="3.40.50.1010">
    <property type="entry name" value="5'-nuclease"/>
    <property type="match status" value="2"/>
</dbReference>
<dbReference type="SUPFAM" id="SSF88723">
    <property type="entry name" value="PIN domain-like"/>
    <property type="match status" value="2"/>
</dbReference>
<dbReference type="Proteomes" id="UP000223777">
    <property type="component" value="Unassembled WGS sequence"/>
</dbReference>
<dbReference type="InterPro" id="IPR029060">
    <property type="entry name" value="PIN-like_dom_sf"/>
</dbReference>
<reference evidence="1 2" key="1">
    <citation type="submission" date="2017-09" db="EMBL/GenBank/DDBJ databases">
        <title>Large-scale bioinformatics analysis of Bacillus genomes uncovers conserved roles of natural products in bacterial physiology.</title>
        <authorList>
            <consortium name="Agbiome Team Llc"/>
            <person name="Bleich R.M."/>
            <person name="Grubbs K.J."/>
            <person name="Santa Maria K.C."/>
            <person name="Allen S.E."/>
            <person name="Farag S."/>
            <person name="Shank E.A."/>
            <person name="Bowers A."/>
        </authorList>
    </citation>
    <scope>NUCLEOTIDE SEQUENCE [LARGE SCALE GENOMIC DNA]</scope>
    <source>
        <strain evidence="1 2">AFS050027</strain>
    </source>
</reference>
<protein>
    <submittedName>
        <fullName evidence="1">PIN domain-containing protein</fullName>
    </submittedName>
</protein>
<dbReference type="EMBL" id="NUIL01000049">
    <property type="protein sequence ID" value="PGO22671.1"/>
    <property type="molecule type" value="Genomic_DNA"/>
</dbReference>
<comment type="caution">
    <text evidence="1">The sequence shown here is derived from an EMBL/GenBank/DDBJ whole genome shotgun (WGS) entry which is preliminary data.</text>
</comment>
<gene>
    <name evidence="1" type="ORF">CN984_25635</name>
</gene>
<accession>A0A2B9PKM3</accession>